<evidence type="ECO:0000256" key="2">
    <source>
        <dbReference type="ARBA" id="ARBA00022525"/>
    </source>
</evidence>
<evidence type="ECO:0000313" key="4">
    <source>
        <dbReference type="EMBL" id="AES76403.1"/>
    </source>
</evidence>
<dbReference type="InterPro" id="IPR002160">
    <property type="entry name" value="Prot_inh_Kunz-lg"/>
</dbReference>
<evidence type="ECO:0000313" key="7">
    <source>
        <dbReference type="Proteomes" id="UP000002051"/>
    </source>
</evidence>
<dbReference type="PANTHER" id="PTHR33107:SF5">
    <property type="entry name" value="KUNITZ TRYPSIN INHIBITOR 5"/>
    <property type="match status" value="1"/>
</dbReference>
<dbReference type="EnsemblPlants" id="AES76403">
    <property type="protein sequence ID" value="AES76403"/>
    <property type="gene ID" value="MTR_6g078260"/>
</dbReference>
<comment type="subcellular location">
    <subcellularLocation>
        <location evidence="1">Secreted</location>
    </subcellularLocation>
</comment>
<reference evidence="4 7" key="1">
    <citation type="journal article" date="2011" name="Nature">
        <title>The Medicago genome provides insight into the evolution of rhizobial symbioses.</title>
        <authorList>
            <person name="Young N.D."/>
            <person name="Debelle F."/>
            <person name="Oldroyd G.E."/>
            <person name="Geurts R."/>
            <person name="Cannon S.B."/>
            <person name="Udvardi M.K."/>
            <person name="Benedito V.A."/>
            <person name="Mayer K.F."/>
            <person name="Gouzy J."/>
            <person name="Schoof H."/>
            <person name="Van de Peer Y."/>
            <person name="Proost S."/>
            <person name="Cook D.R."/>
            <person name="Meyers B.C."/>
            <person name="Spannagl M."/>
            <person name="Cheung F."/>
            <person name="De Mita S."/>
            <person name="Krishnakumar V."/>
            <person name="Gundlach H."/>
            <person name="Zhou S."/>
            <person name="Mudge J."/>
            <person name="Bharti A.K."/>
            <person name="Murray J.D."/>
            <person name="Naoumkina M.A."/>
            <person name="Rosen B."/>
            <person name="Silverstein K.A."/>
            <person name="Tang H."/>
            <person name="Rombauts S."/>
            <person name="Zhao P.X."/>
            <person name="Zhou P."/>
            <person name="Barbe V."/>
            <person name="Bardou P."/>
            <person name="Bechner M."/>
            <person name="Bellec A."/>
            <person name="Berger A."/>
            <person name="Berges H."/>
            <person name="Bidwell S."/>
            <person name="Bisseling T."/>
            <person name="Choisne N."/>
            <person name="Couloux A."/>
            <person name="Denny R."/>
            <person name="Deshpande S."/>
            <person name="Dai X."/>
            <person name="Doyle J.J."/>
            <person name="Dudez A.M."/>
            <person name="Farmer A.D."/>
            <person name="Fouteau S."/>
            <person name="Franken C."/>
            <person name="Gibelin C."/>
            <person name="Gish J."/>
            <person name="Goldstein S."/>
            <person name="Gonzalez A.J."/>
            <person name="Green P.J."/>
            <person name="Hallab A."/>
            <person name="Hartog M."/>
            <person name="Hua A."/>
            <person name="Humphray S.J."/>
            <person name="Jeong D.H."/>
            <person name="Jing Y."/>
            <person name="Jocker A."/>
            <person name="Kenton S.M."/>
            <person name="Kim D.J."/>
            <person name="Klee K."/>
            <person name="Lai H."/>
            <person name="Lang C."/>
            <person name="Lin S."/>
            <person name="Macmil S.L."/>
            <person name="Magdelenat G."/>
            <person name="Matthews L."/>
            <person name="McCorrison J."/>
            <person name="Monaghan E.L."/>
            <person name="Mun J.H."/>
            <person name="Najar F.Z."/>
            <person name="Nicholson C."/>
            <person name="Noirot C."/>
            <person name="O'Bleness M."/>
            <person name="Paule C.R."/>
            <person name="Poulain J."/>
            <person name="Prion F."/>
            <person name="Qin B."/>
            <person name="Qu C."/>
            <person name="Retzel E.F."/>
            <person name="Riddle C."/>
            <person name="Sallet E."/>
            <person name="Samain S."/>
            <person name="Samson N."/>
            <person name="Sanders I."/>
            <person name="Saurat O."/>
            <person name="Scarpelli C."/>
            <person name="Schiex T."/>
            <person name="Segurens B."/>
            <person name="Severin A.J."/>
            <person name="Sherrier D.J."/>
            <person name="Shi R."/>
            <person name="Sims S."/>
            <person name="Singer S.R."/>
            <person name="Sinharoy S."/>
            <person name="Sterck L."/>
            <person name="Viollet A."/>
            <person name="Wang B.B."/>
            <person name="Wang K."/>
            <person name="Wang M."/>
            <person name="Wang X."/>
            <person name="Warfsmann J."/>
            <person name="Weissenbach J."/>
            <person name="White D.D."/>
            <person name="White J.D."/>
            <person name="Wiley G.B."/>
            <person name="Wincker P."/>
            <person name="Xing Y."/>
            <person name="Yang L."/>
            <person name="Yao Z."/>
            <person name="Ying F."/>
            <person name="Zhai J."/>
            <person name="Zhou L."/>
            <person name="Zuber A."/>
            <person name="Denarie J."/>
            <person name="Dixon R.A."/>
            <person name="May G.D."/>
            <person name="Schwartz D.C."/>
            <person name="Rogers J."/>
            <person name="Quetier F."/>
            <person name="Town C.D."/>
            <person name="Roe B.A."/>
        </authorList>
    </citation>
    <scope>NUCLEOTIDE SEQUENCE [LARGE SCALE GENOMIC DNA]</scope>
    <source>
        <strain evidence="4">A17</strain>
        <strain evidence="6 7">cv. Jemalong A17</strain>
    </source>
</reference>
<dbReference type="PaxDb" id="3880-AES76403"/>
<keyword evidence="7" id="KW-1185">Reference proteome</keyword>
<dbReference type="Pfam" id="PF00197">
    <property type="entry name" value="Kunitz_legume"/>
    <property type="match status" value="1"/>
</dbReference>
<dbReference type="AlphaFoldDB" id="G7KKQ7"/>
<keyword evidence="2" id="KW-0964">Secreted</keyword>
<dbReference type="GO" id="GO:0005576">
    <property type="term" value="C:extracellular region"/>
    <property type="evidence" value="ECO:0007669"/>
    <property type="project" value="UniProtKB-SubCell"/>
</dbReference>
<evidence type="ECO:0000313" key="6">
    <source>
        <dbReference type="EnsemblPlants" id="AES76403"/>
    </source>
</evidence>
<proteinExistence type="predicted"/>
<dbReference type="Gramene" id="rna37266">
    <property type="protein sequence ID" value="RHN52573.1"/>
    <property type="gene ID" value="gene37266"/>
</dbReference>
<dbReference type="STRING" id="3880.G7KKQ7"/>
<reference evidence="5" key="4">
    <citation type="journal article" date="2018" name="Nat. Plants">
        <title>Whole-genome landscape of Medicago truncatula symbiotic genes.</title>
        <authorList>
            <person name="Pecrix Y."/>
            <person name="Gamas P."/>
            <person name="Carrere S."/>
        </authorList>
    </citation>
    <scope>NUCLEOTIDE SEQUENCE</scope>
    <source>
        <tissue evidence="5">Leaves</tissue>
    </source>
</reference>
<feature type="signal peptide" evidence="3">
    <location>
        <begin position="1"/>
        <end position="24"/>
    </location>
</feature>
<feature type="chain" id="PRO_5014573696" evidence="3">
    <location>
        <begin position="25"/>
        <end position="199"/>
    </location>
</feature>
<dbReference type="MEROPS" id="I03.030"/>
<name>G7KKQ7_MEDTR</name>
<evidence type="ECO:0000256" key="3">
    <source>
        <dbReference type="SAM" id="SignalP"/>
    </source>
</evidence>
<protein>
    <submittedName>
        <fullName evidence="4">Kunitz type trypsin inhibitor / miraculin</fullName>
    </submittedName>
</protein>
<dbReference type="SMART" id="SM00452">
    <property type="entry name" value="STI"/>
    <property type="match status" value="1"/>
</dbReference>
<dbReference type="HOGENOM" id="CLU_090145_1_0_1"/>
<dbReference type="GO" id="GO:0004866">
    <property type="term" value="F:endopeptidase inhibitor activity"/>
    <property type="evidence" value="ECO:0007669"/>
    <property type="project" value="InterPro"/>
</dbReference>
<evidence type="ECO:0000313" key="5">
    <source>
        <dbReference type="EMBL" id="RHN52573.1"/>
    </source>
</evidence>
<reference evidence="4 7" key="2">
    <citation type="journal article" date="2014" name="BMC Genomics">
        <title>An improved genome release (version Mt4.0) for the model legume Medicago truncatula.</title>
        <authorList>
            <person name="Tang H."/>
            <person name="Krishnakumar V."/>
            <person name="Bidwell S."/>
            <person name="Rosen B."/>
            <person name="Chan A."/>
            <person name="Zhou S."/>
            <person name="Gentzbittel L."/>
            <person name="Childs K.L."/>
            <person name="Yandell M."/>
            <person name="Gundlach H."/>
            <person name="Mayer K.F."/>
            <person name="Schwartz D.C."/>
            <person name="Town C.D."/>
        </authorList>
    </citation>
    <scope>GENOME REANNOTATION</scope>
    <source>
        <strain evidence="6 7">cv. Jemalong A17</strain>
    </source>
</reference>
<dbReference type="EMBL" id="CM001222">
    <property type="protein sequence ID" value="AES76403.1"/>
    <property type="molecule type" value="Genomic_DNA"/>
</dbReference>
<accession>G7KKQ7</accession>
<dbReference type="InterPro" id="IPR011065">
    <property type="entry name" value="Kunitz_inhibitor_STI-like_sf"/>
</dbReference>
<dbReference type="KEGG" id="mtr:11420197"/>
<keyword evidence="3" id="KW-0732">Signal</keyword>
<dbReference type="OrthoDB" id="1872570at2759"/>
<dbReference type="SUPFAM" id="SSF50386">
    <property type="entry name" value="STI-like"/>
    <property type="match status" value="1"/>
</dbReference>
<dbReference type="EMBL" id="PSQE01000006">
    <property type="protein sequence ID" value="RHN52573.1"/>
    <property type="molecule type" value="Genomic_DNA"/>
</dbReference>
<gene>
    <name evidence="6" type="primary">11420197</name>
    <name evidence="4" type="ordered locus">MTR_6g078260</name>
    <name evidence="5" type="ORF">MtrunA17_Chr6g0482021</name>
</gene>
<dbReference type="Proteomes" id="UP000002051">
    <property type="component" value="Chromosome 6"/>
</dbReference>
<dbReference type="eggNOG" id="ENOG502QWSQ">
    <property type="taxonomic scope" value="Eukaryota"/>
</dbReference>
<evidence type="ECO:0000256" key="1">
    <source>
        <dbReference type="ARBA" id="ARBA00004613"/>
    </source>
</evidence>
<dbReference type="Gene3D" id="2.80.10.50">
    <property type="match status" value="1"/>
</dbReference>
<organism evidence="4 7">
    <name type="scientific">Medicago truncatula</name>
    <name type="common">Barrel medic</name>
    <name type="synonym">Medicago tribuloides</name>
    <dbReference type="NCBI Taxonomy" id="3880"/>
    <lineage>
        <taxon>Eukaryota</taxon>
        <taxon>Viridiplantae</taxon>
        <taxon>Streptophyta</taxon>
        <taxon>Embryophyta</taxon>
        <taxon>Tracheophyta</taxon>
        <taxon>Spermatophyta</taxon>
        <taxon>Magnoliopsida</taxon>
        <taxon>eudicotyledons</taxon>
        <taxon>Gunneridae</taxon>
        <taxon>Pentapetalae</taxon>
        <taxon>rosids</taxon>
        <taxon>fabids</taxon>
        <taxon>Fabales</taxon>
        <taxon>Fabaceae</taxon>
        <taxon>Papilionoideae</taxon>
        <taxon>50 kb inversion clade</taxon>
        <taxon>NPAAA clade</taxon>
        <taxon>Hologalegina</taxon>
        <taxon>IRL clade</taxon>
        <taxon>Trifolieae</taxon>
        <taxon>Medicago</taxon>
    </lineage>
</organism>
<dbReference type="PANTHER" id="PTHR33107">
    <property type="entry name" value="KUNITZ TRYPSIN INHIBITOR 2"/>
    <property type="match status" value="1"/>
</dbReference>
<reference evidence="6" key="3">
    <citation type="submission" date="2015-04" db="UniProtKB">
        <authorList>
            <consortium name="EnsemblPlants"/>
        </authorList>
    </citation>
    <scope>IDENTIFICATION</scope>
    <source>
        <strain evidence="6">cv. Jemalong A17</strain>
    </source>
</reference>
<sequence>MKCTIMLALLLLLALSSQPLFVSSKTSLNQVLDISGKKLRTDSDYYIIPANGGDISLESSIGESCPLHVVVVKHRQGLGFPLRLAPVKGDIRVSTDLNIMLGNYDDRCPNYSVVWKIDPYSKEATFVTTNGILGHPGSNSIHSWFKIEKYEDAYKLVYCPNVCPSCNHVCKDIGIYKYKNREMRLALTNVPLKIKFQQA</sequence>
<dbReference type="OMA" id="HSSCAEY"/>
<dbReference type="Proteomes" id="UP000265566">
    <property type="component" value="Chromosome 6"/>
</dbReference>